<comment type="caution">
    <text evidence="2">The sequence shown here is derived from an EMBL/GenBank/DDBJ whole genome shotgun (WGS) entry which is preliminary data.</text>
</comment>
<dbReference type="InterPro" id="IPR009343">
    <property type="entry name" value="DUF1002"/>
</dbReference>
<accession>S1NFY2</accession>
<keyword evidence="3" id="KW-1185">Reference proteome</keyword>
<gene>
    <name evidence="2" type="ORF">I568_01099</name>
</gene>
<dbReference type="Pfam" id="PF06207">
    <property type="entry name" value="DUF1002"/>
    <property type="match status" value="1"/>
</dbReference>
<reference evidence="2 3" key="1">
    <citation type="submission" date="2013-03" db="EMBL/GenBank/DDBJ databases">
        <title>The Genome Sequence of Enterococcus columbae ATCC_51263 (PacBio/Illumina hybrid assembly).</title>
        <authorList>
            <consortium name="The Broad Institute Genomics Platform"/>
            <consortium name="The Broad Institute Genome Sequencing Center for Infectious Disease"/>
            <person name="Earl A."/>
            <person name="Russ C."/>
            <person name="Gilmore M."/>
            <person name="Surin D."/>
            <person name="Walker B."/>
            <person name="Young S."/>
            <person name="Zeng Q."/>
            <person name="Gargeya S."/>
            <person name="Fitzgerald M."/>
            <person name="Haas B."/>
            <person name="Abouelleil A."/>
            <person name="Allen A.W."/>
            <person name="Alvarado L."/>
            <person name="Arachchi H.M."/>
            <person name="Berlin A.M."/>
            <person name="Chapman S.B."/>
            <person name="Gainer-Dewar J."/>
            <person name="Goldberg J."/>
            <person name="Griggs A."/>
            <person name="Gujja S."/>
            <person name="Hansen M."/>
            <person name="Howarth C."/>
            <person name="Imamovic A."/>
            <person name="Ireland A."/>
            <person name="Larimer J."/>
            <person name="McCowan C."/>
            <person name="Murphy C."/>
            <person name="Pearson M."/>
            <person name="Poon T.W."/>
            <person name="Priest M."/>
            <person name="Roberts A."/>
            <person name="Saif S."/>
            <person name="Shea T."/>
            <person name="Sisk P."/>
            <person name="Sykes S."/>
            <person name="Wortman J."/>
            <person name="Nusbaum C."/>
            <person name="Birren B."/>
        </authorList>
    </citation>
    <scope>NUCLEOTIDE SEQUENCE [LARGE SCALE GENOMIC DNA]</scope>
    <source>
        <strain evidence="2 3">ATCC 51263</strain>
    </source>
</reference>
<dbReference type="AlphaFoldDB" id="S1NFY2"/>
<dbReference type="Proteomes" id="UP000014113">
    <property type="component" value="Unassembled WGS sequence"/>
</dbReference>
<sequence>MKKFIITGLALLIVGLASTKVWAEETDSSVPSNINAIALGNALTQEQKQQTLSSLGQVKEVPIYTTDGNDLMKYISKTDFNANWQVFSSVHLETKAKNSGIEVEIATPSNITSITADQYKNAAQTAGITDAKITVASVIPIDGSGALAGVYKIVEEAGGTVDSTRTQAAQQEMQVLNEITNENQNVEGYSDEKLNAAQEEAKELLAKAASEGQKINQAVVTEAVNTALENQGLNNILTKDQINQLIELLTMLNNKNIFDKLSQEMNLSDIKNQLEAKSQGLWAKIQQFFSNIWQSIQSLFGSSTETSESTSSN</sequence>
<dbReference type="PATRIC" id="fig|1121865.3.peg.493"/>
<name>S1NFY2_9ENTE</name>
<proteinExistence type="predicted"/>
<evidence type="ECO:0008006" key="4">
    <source>
        <dbReference type="Google" id="ProtNLM"/>
    </source>
</evidence>
<feature type="signal peptide" evidence="1">
    <location>
        <begin position="1"/>
        <end position="23"/>
    </location>
</feature>
<dbReference type="OrthoDB" id="9810153at2"/>
<dbReference type="eggNOG" id="COG4086">
    <property type="taxonomic scope" value="Bacteria"/>
</dbReference>
<evidence type="ECO:0000256" key="1">
    <source>
        <dbReference type="SAM" id="SignalP"/>
    </source>
</evidence>
<feature type="chain" id="PRO_5010197565" description="DUF1002 domain-containing protein" evidence="1">
    <location>
        <begin position="24"/>
        <end position="313"/>
    </location>
</feature>
<evidence type="ECO:0000313" key="3">
    <source>
        <dbReference type="Proteomes" id="UP000014113"/>
    </source>
</evidence>
<dbReference type="STRING" id="1121865.OMW_00501"/>
<organism evidence="2 3">
    <name type="scientific">Enterococcus columbae DSM 7374 = ATCC 51263</name>
    <dbReference type="NCBI Taxonomy" id="1121865"/>
    <lineage>
        <taxon>Bacteria</taxon>
        <taxon>Bacillati</taxon>
        <taxon>Bacillota</taxon>
        <taxon>Bacilli</taxon>
        <taxon>Lactobacillales</taxon>
        <taxon>Enterococcaceae</taxon>
        <taxon>Enterococcus</taxon>
    </lineage>
</organism>
<dbReference type="EMBL" id="ASWJ01000004">
    <property type="protein sequence ID" value="EOW84603.1"/>
    <property type="molecule type" value="Genomic_DNA"/>
</dbReference>
<dbReference type="RefSeq" id="WP_016182664.1">
    <property type="nucleotide sequence ID" value="NZ_JXKI01000030.1"/>
</dbReference>
<protein>
    <recommendedName>
        <fullName evidence="4">DUF1002 domain-containing protein</fullName>
    </recommendedName>
</protein>
<evidence type="ECO:0000313" key="2">
    <source>
        <dbReference type="EMBL" id="EOW84603.1"/>
    </source>
</evidence>
<keyword evidence="1" id="KW-0732">Signal</keyword>